<dbReference type="GO" id="GO:0005737">
    <property type="term" value="C:cytoplasm"/>
    <property type="evidence" value="ECO:0007669"/>
    <property type="project" value="TreeGrafter"/>
</dbReference>
<keyword evidence="4" id="KW-0227">DNA damage</keyword>
<dbReference type="Proteomes" id="UP000030403">
    <property type="component" value="Unassembled WGS sequence"/>
</dbReference>
<organism evidence="7 8">
    <name type="scientific">Pontibacillus marinus BH030004 = DSM 16465</name>
    <dbReference type="NCBI Taxonomy" id="1385511"/>
    <lineage>
        <taxon>Bacteria</taxon>
        <taxon>Bacillati</taxon>
        <taxon>Bacillota</taxon>
        <taxon>Bacilli</taxon>
        <taxon>Bacillales</taxon>
        <taxon>Bacillaceae</taxon>
        <taxon>Pontibacillus</taxon>
    </lineage>
</organism>
<dbReference type="AlphaFoldDB" id="A0A0A5GGE7"/>
<dbReference type="GO" id="GO:0032131">
    <property type="term" value="F:alkylated DNA binding"/>
    <property type="evidence" value="ECO:0007669"/>
    <property type="project" value="TreeGrafter"/>
</dbReference>
<evidence type="ECO:0000256" key="2">
    <source>
        <dbReference type="ARBA" id="ARBA00010817"/>
    </source>
</evidence>
<dbReference type="Gene3D" id="1.10.1670.40">
    <property type="match status" value="1"/>
</dbReference>
<evidence type="ECO:0000256" key="3">
    <source>
        <dbReference type="ARBA" id="ARBA00012000"/>
    </source>
</evidence>
<dbReference type="InterPro" id="IPR003265">
    <property type="entry name" value="HhH-GPD_domain"/>
</dbReference>
<accession>A0A0A5GGE7</accession>
<dbReference type="InterPro" id="IPR051912">
    <property type="entry name" value="Alkylbase_DNA_Glycosylase/TA"/>
</dbReference>
<dbReference type="EC" id="3.2.2.21" evidence="3"/>
<evidence type="ECO:0000313" key="7">
    <source>
        <dbReference type="EMBL" id="KGX90298.1"/>
    </source>
</evidence>
<feature type="domain" description="HhH-GPD" evidence="6">
    <location>
        <begin position="128"/>
        <end position="288"/>
    </location>
</feature>
<dbReference type="SUPFAM" id="SSF48150">
    <property type="entry name" value="DNA-glycosylase"/>
    <property type="match status" value="1"/>
</dbReference>
<dbReference type="GO" id="GO:0032993">
    <property type="term" value="C:protein-DNA complex"/>
    <property type="evidence" value="ECO:0007669"/>
    <property type="project" value="TreeGrafter"/>
</dbReference>
<keyword evidence="8" id="KW-1185">Reference proteome</keyword>
<dbReference type="EMBL" id="AVPF01000008">
    <property type="protein sequence ID" value="KGX90298.1"/>
    <property type="molecule type" value="Genomic_DNA"/>
</dbReference>
<dbReference type="GO" id="GO:0043916">
    <property type="term" value="F:DNA-7-methylguanine glycosylase activity"/>
    <property type="evidence" value="ECO:0007669"/>
    <property type="project" value="TreeGrafter"/>
</dbReference>
<evidence type="ECO:0000259" key="6">
    <source>
        <dbReference type="SMART" id="SM00478"/>
    </source>
</evidence>
<keyword evidence="5" id="KW-0234">DNA repair</keyword>
<dbReference type="SMART" id="SM00478">
    <property type="entry name" value="ENDO3c"/>
    <property type="match status" value="1"/>
</dbReference>
<dbReference type="InterPro" id="IPR011257">
    <property type="entry name" value="DNA_glycosylase"/>
</dbReference>
<dbReference type="STRING" id="1385511.GCA_000425225_02190"/>
<dbReference type="eggNOG" id="COG0122">
    <property type="taxonomic scope" value="Bacteria"/>
</dbReference>
<dbReference type="GO" id="GO:0008725">
    <property type="term" value="F:DNA-3-methyladenine glycosylase activity"/>
    <property type="evidence" value="ECO:0007669"/>
    <property type="project" value="TreeGrafter"/>
</dbReference>
<protein>
    <recommendedName>
        <fullName evidence="3">DNA-3-methyladenine glycosylase II</fullName>
        <ecNumber evidence="3">3.2.2.21</ecNumber>
    </recommendedName>
</protein>
<dbReference type="CDD" id="cd00056">
    <property type="entry name" value="ENDO3c"/>
    <property type="match status" value="1"/>
</dbReference>
<dbReference type="PANTHER" id="PTHR43003">
    <property type="entry name" value="DNA-3-METHYLADENINE GLYCOSYLASE"/>
    <property type="match status" value="1"/>
</dbReference>
<evidence type="ECO:0000256" key="1">
    <source>
        <dbReference type="ARBA" id="ARBA00000086"/>
    </source>
</evidence>
<name>A0A0A5GGE7_9BACI</name>
<gene>
    <name evidence="7" type="ORF">N783_21140</name>
</gene>
<dbReference type="PANTHER" id="PTHR43003:SF5">
    <property type="entry name" value="DNA-3-METHYLADENINE GLYCOSYLASE"/>
    <property type="match status" value="1"/>
</dbReference>
<dbReference type="GO" id="GO:0006307">
    <property type="term" value="P:DNA alkylation repair"/>
    <property type="evidence" value="ECO:0007669"/>
    <property type="project" value="TreeGrafter"/>
</dbReference>
<evidence type="ECO:0000313" key="8">
    <source>
        <dbReference type="Proteomes" id="UP000030403"/>
    </source>
</evidence>
<comment type="similarity">
    <text evidence="2">Belongs to the alkylbase DNA glycosidase AlkA family.</text>
</comment>
<comment type="caution">
    <text evidence="7">The sequence shown here is derived from an EMBL/GenBank/DDBJ whole genome shotgun (WGS) entry which is preliminary data.</text>
</comment>
<sequence length="289" mass="34184">MWKEDVTAESFYDFDYTLLRFSLDPLCKLDRDERWVDIPVTLGNERHVVRVEAHGTTSEPKFRIYSESIERKEELLAHIHNLFQWDRDLEKIHEHFLDTNLDQLFNAHPGTPIVKDFHLYDCLMKTIIHQQLNMKFAFTLSTRFVQQYGEQINGVWFYPTPERVAKIDYNELRELQFSQRKAEYVIDTSKLIVNGELDLEELAEKDDEEVMKRLTKVRGLGPWTVENWLLFGVGRADLLPKADIGIQNALKFYFERDSKPSIPEITEMSQGWEPYRSYASLTLWRSIEG</sequence>
<proteinExistence type="inferred from homology"/>
<reference evidence="7 8" key="1">
    <citation type="submission" date="2013-08" db="EMBL/GenBank/DDBJ databases">
        <authorList>
            <person name="Huang J."/>
            <person name="Wang G."/>
        </authorList>
    </citation>
    <scope>NUCLEOTIDE SEQUENCE [LARGE SCALE GENOMIC DNA]</scope>
    <source>
        <strain evidence="7 8">BH030004</strain>
    </source>
</reference>
<comment type="catalytic activity">
    <reaction evidence="1">
        <text>Hydrolysis of alkylated DNA, releasing 3-methyladenine, 3-methylguanine, 7-methylguanine and 7-methyladenine.</text>
        <dbReference type="EC" id="3.2.2.21"/>
    </reaction>
</comment>
<evidence type="ECO:0000256" key="4">
    <source>
        <dbReference type="ARBA" id="ARBA00022763"/>
    </source>
</evidence>
<dbReference type="OrthoDB" id="9785929at2"/>
<dbReference type="Pfam" id="PF00730">
    <property type="entry name" value="HhH-GPD"/>
    <property type="match status" value="1"/>
</dbReference>
<dbReference type="GO" id="GO:0006285">
    <property type="term" value="P:base-excision repair, AP site formation"/>
    <property type="evidence" value="ECO:0007669"/>
    <property type="project" value="TreeGrafter"/>
</dbReference>
<evidence type="ECO:0000256" key="5">
    <source>
        <dbReference type="ARBA" id="ARBA00023204"/>
    </source>
</evidence>
<dbReference type="RefSeq" id="WP_027448664.1">
    <property type="nucleotide sequence ID" value="NZ_AVPF01000008.1"/>
</dbReference>
<dbReference type="Gene3D" id="1.10.340.30">
    <property type="entry name" value="Hypothetical protein, domain 2"/>
    <property type="match status" value="1"/>
</dbReference>
<dbReference type="FunFam" id="1.10.340.30:FF:000004">
    <property type="entry name" value="DNA-3-methyladenine glycosylase II"/>
    <property type="match status" value="1"/>
</dbReference>